<organism evidence="1 2">
    <name type="scientific">Leeuwenhoekiella aestuarii</name>
    <dbReference type="NCBI Taxonomy" id="2249426"/>
    <lineage>
        <taxon>Bacteria</taxon>
        <taxon>Pseudomonadati</taxon>
        <taxon>Bacteroidota</taxon>
        <taxon>Flavobacteriia</taxon>
        <taxon>Flavobacteriales</taxon>
        <taxon>Flavobacteriaceae</taxon>
        <taxon>Leeuwenhoekiella</taxon>
    </lineage>
</organism>
<keyword evidence="2" id="KW-1185">Reference proteome</keyword>
<gene>
    <name evidence="1" type="ORF">DSM04_102122</name>
</gene>
<accession>A0A4Q0NY26</accession>
<proteinExistence type="predicted"/>
<evidence type="ECO:0000313" key="2">
    <source>
        <dbReference type="Proteomes" id="UP000289821"/>
    </source>
</evidence>
<dbReference type="AlphaFoldDB" id="A0A4Q0NY26"/>
<evidence type="ECO:0000313" key="1">
    <source>
        <dbReference type="EMBL" id="RXG16549.1"/>
    </source>
</evidence>
<sequence length="407" mass="47793">MRFDTIKHDYEYFKAFLGMYNQFDVFASNSFRLDLNVPKIDSSYLHFKYINELGSQSVFPSNDDVINLYGLQYKKYCDFMGIDPDDARRSSNLSFGVRIDGFYCTNTFIRNFGKMITQMYENGDIDAFEYEWEFLLKYFSEYGNGFSKGFNRFVKFISDLTAGFDSSYRSKKIFEFAIHKWDEVHEPPTIFSSKPYIPNLSKAYDAGEYYGMLYRAWTFILSDQSAFQTLAQDRLKQINKDENRLSAIGFEEFYDKLNNESDSEPDLFLNEIDENESGVEIPVKKFKSFEWKDQQTGAEKEKLIFNGLKELELIECDLTQFRKVFSGDNIDTPIIWKGDSVHLVYLFGKLIQKNFLQTDRSHWKQLRANFEYNTINETVNFSQIDNGHQNLSNKIILDSLIKSISTK</sequence>
<comment type="caution">
    <text evidence="1">The sequence shown here is derived from an EMBL/GenBank/DDBJ whole genome shotgun (WGS) entry which is preliminary data.</text>
</comment>
<dbReference type="Proteomes" id="UP000289821">
    <property type="component" value="Unassembled WGS sequence"/>
</dbReference>
<dbReference type="EMBL" id="QOVI01000002">
    <property type="protein sequence ID" value="RXG16549.1"/>
    <property type="molecule type" value="Genomic_DNA"/>
</dbReference>
<name>A0A4Q0NY26_9FLAO</name>
<reference evidence="1 2" key="1">
    <citation type="submission" date="2018-07" db="EMBL/GenBank/DDBJ databases">
        <title>Leeuwenhoekiella genomics.</title>
        <authorList>
            <person name="Tahon G."/>
            <person name="Willems A."/>
        </authorList>
    </citation>
    <scope>NUCLEOTIDE SEQUENCE [LARGE SCALE GENOMIC DNA]</scope>
    <source>
        <strain evidence="1 2">R-50232</strain>
    </source>
</reference>
<protein>
    <submittedName>
        <fullName evidence="1">Uncharacterized protein</fullName>
    </submittedName>
</protein>
<dbReference type="RefSeq" id="WP_128760229.1">
    <property type="nucleotide sequence ID" value="NZ_QOVI01000002.1"/>
</dbReference>